<dbReference type="InterPro" id="IPR010359">
    <property type="entry name" value="IrrE_HExxH"/>
</dbReference>
<dbReference type="Gene3D" id="1.10.10.2910">
    <property type="match status" value="1"/>
</dbReference>
<protein>
    <submittedName>
        <fullName evidence="2">ImmA/IrrE family metallo-endopeptidase</fullName>
    </submittedName>
</protein>
<keyword evidence="3" id="KW-1185">Reference proteome</keyword>
<gene>
    <name evidence="2" type="ORF">H9X81_10825</name>
</gene>
<dbReference type="EMBL" id="JACSNR010000011">
    <property type="protein sequence ID" value="MBM6924178.1"/>
    <property type="molecule type" value="Genomic_DNA"/>
</dbReference>
<evidence type="ECO:0000259" key="1">
    <source>
        <dbReference type="Pfam" id="PF06114"/>
    </source>
</evidence>
<feature type="domain" description="IrrE N-terminal-like" evidence="1">
    <location>
        <begin position="28"/>
        <end position="134"/>
    </location>
</feature>
<evidence type="ECO:0000313" key="2">
    <source>
        <dbReference type="EMBL" id="MBM6924178.1"/>
    </source>
</evidence>
<dbReference type="Proteomes" id="UP000724149">
    <property type="component" value="Unassembled WGS sequence"/>
</dbReference>
<organism evidence="2 3">
    <name type="scientific">Hydrogenoanaerobacterium saccharovorans</name>
    <dbReference type="NCBI Taxonomy" id="474960"/>
    <lineage>
        <taxon>Bacteria</taxon>
        <taxon>Bacillati</taxon>
        <taxon>Bacillota</taxon>
        <taxon>Clostridia</taxon>
        <taxon>Eubacteriales</taxon>
        <taxon>Oscillospiraceae</taxon>
        <taxon>Hydrogenoanaerobacterium</taxon>
    </lineage>
</organism>
<name>A0ABS2GRP8_9FIRM</name>
<accession>A0ABS2GRP8</accession>
<evidence type="ECO:0000313" key="3">
    <source>
        <dbReference type="Proteomes" id="UP000724149"/>
    </source>
</evidence>
<dbReference type="Pfam" id="PF06114">
    <property type="entry name" value="Peptidase_M78"/>
    <property type="match status" value="1"/>
</dbReference>
<reference evidence="2 3" key="1">
    <citation type="journal article" date="2021" name="Sci. Rep.">
        <title>The distribution of antibiotic resistance genes in chicken gut microbiota commensals.</title>
        <authorList>
            <person name="Juricova H."/>
            <person name="Matiasovicova J."/>
            <person name="Kubasova T."/>
            <person name="Cejkova D."/>
            <person name="Rychlik I."/>
        </authorList>
    </citation>
    <scope>NUCLEOTIDE SEQUENCE [LARGE SCALE GENOMIC DNA]</scope>
    <source>
        <strain evidence="2 3">An564</strain>
    </source>
</reference>
<dbReference type="RefSeq" id="WP_204721954.1">
    <property type="nucleotide sequence ID" value="NZ_JACSNR010000011.1"/>
</dbReference>
<sequence length="148" mass="17130">MTILQRAQRIAEKYGTTDPQEILTAMRIKIFDVPMHGVRGMYKQLKRNTFVFVDSGLNDYERRFVLGHELGHHLFHRGQNRVFMDRCTLQVTSRPEIEADTFSVCLMAPDPAEVLFDGESTDQLAARLGVSTRLAELYQSEVLRSYRY</sequence>
<comment type="caution">
    <text evidence="2">The sequence shown here is derived from an EMBL/GenBank/DDBJ whole genome shotgun (WGS) entry which is preliminary data.</text>
</comment>
<proteinExistence type="predicted"/>